<evidence type="ECO:0000313" key="10">
    <source>
        <dbReference type="EMBL" id="MDN7799762.1"/>
    </source>
</evidence>
<dbReference type="PANTHER" id="PTHR15822">
    <property type="entry name" value="TRAF AND TNF RECEPTOR-ASSOCIATED PROTEIN"/>
    <property type="match status" value="1"/>
</dbReference>
<dbReference type="InterPro" id="IPR051547">
    <property type="entry name" value="TDP2-like"/>
</dbReference>
<evidence type="ECO:0000256" key="2">
    <source>
        <dbReference type="ARBA" id="ARBA00001946"/>
    </source>
</evidence>
<comment type="caution">
    <text evidence="10">The sequence shown here is derived from an EMBL/GenBank/DDBJ whole genome shotgun (WGS) entry which is preliminary data.</text>
</comment>
<keyword evidence="5" id="KW-0227">DNA damage</keyword>
<evidence type="ECO:0000259" key="9">
    <source>
        <dbReference type="Pfam" id="PF03372"/>
    </source>
</evidence>
<keyword evidence="6" id="KW-0378">Hydrolase</keyword>
<keyword evidence="7" id="KW-0460">Magnesium</keyword>
<keyword evidence="10" id="KW-0255">Endonuclease</keyword>
<reference evidence="10" key="1">
    <citation type="submission" date="2023-07" db="EMBL/GenBank/DDBJ databases">
        <title>A collection of bacterial strains from the Burkholderia cepacia Research Laboratory and Repository.</title>
        <authorList>
            <person name="Lipuma J."/>
            <person name="Spilker T."/>
            <person name="Caverly L."/>
        </authorList>
    </citation>
    <scope>NUCLEOTIDE SEQUENCE</scope>
    <source>
        <strain evidence="10">AU44268</strain>
    </source>
</reference>
<dbReference type="GO" id="GO:0016787">
    <property type="term" value="F:hydrolase activity"/>
    <property type="evidence" value="ECO:0007669"/>
    <property type="project" value="UniProtKB-KW"/>
</dbReference>
<evidence type="ECO:0000256" key="8">
    <source>
        <dbReference type="ARBA" id="ARBA00023204"/>
    </source>
</evidence>
<evidence type="ECO:0000256" key="4">
    <source>
        <dbReference type="ARBA" id="ARBA00022723"/>
    </source>
</evidence>
<dbReference type="SUPFAM" id="SSF56219">
    <property type="entry name" value="DNase I-like"/>
    <property type="match status" value="1"/>
</dbReference>
<dbReference type="GO" id="GO:0004519">
    <property type="term" value="F:endonuclease activity"/>
    <property type="evidence" value="ECO:0007669"/>
    <property type="project" value="UniProtKB-KW"/>
</dbReference>
<dbReference type="RefSeq" id="WP_261505595.1">
    <property type="nucleotide sequence ID" value="NZ_JAUJRV010000055.1"/>
</dbReference>
<dbReference type="PANTHER" id="PTHR15822:SF4">
    <property type="entry name" value="TYROSYL-DNA PHOSPHODIESTERASE 2"/>
    <property type="match status" value="1"/>
</dbReference>
<evidence type="ECO:0000256" key="6">
    <source>
        <dbReference type="ARBA" id="ARBA00022801"/>
    </source>
</evidence>
<proteinExistence type="predicted"/>
<keyword evidence="3" id="KW-0540">Nuclease</keyword>
<dbReference type="EMBL" id="JAUJRV010000055">
    <property type="protein sequence ID" value="MDN7799762.1"/>
    <property type="molecule type" value="Genomic_DNA"/>
</dbReference>
<organism evidence="10 11">
    <name type="scientific">Burkholderia vietnamiensis</name>
    <dbReference type="NCBI Taxonomy" id="60552"/>
    <lineage>
        <taxon>Bacteria</taxon>
        <taxon>Pseudomonadati</taxon>
        <taxon>Pseudomonadota</taxon>
        <taxon>Betaproteobacteria</taxon>
        <taxon>Burkholderiales</taxon>
        <taxon>Burkholderiaceae</taxon>
        <taxon>Burkholderia</taxon>
        <taxon>Burkholderia cepacia complex</taxon>
    </lineage>
</organism>
<comment type="cofactor">
    <cofactor evidence="1">
        <name>Mn(2+)</name>
        <dbReference type="ChEBI" id="CHEBI:29035"/>
    </cofactor>
</comment>
<evidence type="ECO:0000256" key="3">
    <source>
        <dbReference type="ARBA" id="ARBA00022722"/>
    </source>
</evidence>
<accession>A0AAW7TC33</accession>
<dbReference type="Gene3D" id="3.60.10.10">
    <property type="entry name" value="Endonuclease/exonuclease/phosphatase"/>
    <property type="match status" value="1"/>
</dbReference>
<dbReference type="Pfam" id="PF03372">
    <property type="entry name" value="Exo_endo_phos"/>
    <property type="match status" value="1"/>
</dbReference>
<gene>
    <name evidence="10" type="ORF">QZM33_33070</name>
</gene>
<dbReference type="AlphaFoldDB" id="A0AAW7TC33"/>
<evidence type="ECO:0000256" key="7">
    <source>
        <dbReference type="ARBA" id="ARBA00022842"/>
    </source>
</evidence>
<comment type="cofactor">
    <cofactor evidence="2">
        <name>Mg(2+)</name>
        <dbReference type="ChEBI" id="CHEBI:18420"/>
    </cofactor>
</comment>
<evidence type="ECO:0000256" key="5">
    <source>
        <dbReference type="ARBA" id="ARBA00022763"/>
    </source>
</evidence>
<feature type="domain" description="Endonuclease/exonuclease/phosphatase" evidence="9">
    <location>
        <begin position="7"/>
        <end position="259"/>
    </location>
</feature>
<dbReference type="InterPro" id="IPR005135">
    <property type="entry name" value="Endo/exonuclease/phosphatase"/>
</dbReference>
<dbReference type="Proteomes" id="UP001171620">
    <property type="component" value="Unassembled WGS sequence"/>
</dbReference>
<protein>
    <submittedName>
        <fullName evidence="10">Endonuclease/exonuclease/phosphatase family protein</fullName>
    </submittedName>
</protein>
<dbReference type="GO" id="GO:0006281">
    <property type="term" value="P:DNA repair"/>
    <property type="evidence" value="ECO:0007669"/>
    <property type="project" value="UniProtKB-KW"/>
</dbReference>
<sequence>MTRLTVLTYNTLFAGRDDRDDRRAEAQIGLINEARPDVFLMQEARGFDAHGGAWLYSLEERIGMRGFLAVAPRTGQNVAIFIREPLKPLSFETDGDHFHHTLATLKVAVPGIELPLTFMSAHLCPNGRQIRRREAAYLAVQAAPDRLTLLTGDFNSASPHDPEPHDWAELAPHHRARYLADDLVGIDRSVLAHLETAGWVDLGHRLDPNNTPTVPTAAYRNVEFATMRCDYLLASAALSKAARSYGVIRNDIADRASDHYPVLVTFEL</sequence>
<name>A0AAW7TC33_BURVI</name>
<dbReference type="InterPro" id="IPR036691">
    <property type="entry name" value="Endo/exonu/phosph_ase_sf"/>
</dbReference>
<keyword evidence="4" id="KW-0479">Metal-binding</keyword>
<evidence type="ECO:0000256" key="1">
    <source>
        <dbReference type="ARBA" id="ARBA00001936"/>
    </source>
</evidence>
<evidence type="ECO:0000313" key="11">
    <source>
        <dbReference type="Proteomes" id="UP001171620"/>
    </source>
</evidence>
<keyword evidence="8" id="KW-0234">DNA repair</keyword>
<dbReference type="GO" id="GO:0046872">
    <property type="term" value="F:metal ion binding"/>
    <property type="evidence" value="ECO:0007669"/>
    <property type="project" value="UniProtKB-KW"/>
</dbReference>